<evidence type="ECO:0000313" key="12">
    <source>
        <dbReference type="Proteomes" id="UP000028761"/>
    </source>
</evidence>
<dbReference type="Ensembl" id="ENSPANT00000083889.1">
    <property type="protein sequence ID" value="ENSPANP00000050763.1"/>
    <property type="gene ID" value="ENSPANG00000022819.3"/>
</dbReference>
<accession>A0A8I5NPA7</accession>
<dbReference type="GO" id="GO:0007266">
    <property type="term" value="P:Rho protein signal transduction"/>
    <property type="evidence" value="ECO:0007669"/>
    <property type="project" value="TreeGrafter"/>
</dbReference>
<feature type="region of interest" description="Disordered" evidence="8">
    <location>
        <begin position="1"/>
        <end position="205"/>
    </location>
</feature>
<dbReference type="FunFam" id="1.10.533.10:FF:000034">
    <property type="entry name" value="tumor necrosis factor receptor superfamily member 16"/>
    <property type="match status" value="1"/>
</dbReference>
<dbReference type="GO" id="GO:0009986">
    <property type="term" value="C:cell surface"/>
    <property type="evidence" value="ECO:0007669"/>
    <property type="project" value="TreeGrafter"/>
</dbReference>
<reference evidence="11" key="3">
    <citation type="submission" date="2025-09" db="UniProtKB">
        <authorList>
            <consortium name="Ensembl"/>
        </authorList>
    </citation>
    <scope>IDENTIFICATION</scope>
</reference>
<dbReference type="InterPro" id="IPR041448">
    <property type="entry name" value="TNFR16_TM"/>
</dbReference>
<evidence type="ECO:0000256" key="1">
    <source>
        <dbReference type="ARBA" id="ARBA00004162"/>
    </source>
</evidence>
<feature type="domain" description="Death" evidence="10">
    <location>
        <begin position="330"/>
        <end position="407"/>
    </location>
</feature>
<feature type="compositionally biased region" description="Low complexity" evidence="8">
    <location>
        <begin position="100"/>
        <end position="110"/>
    </location>
</feature>
<dbReference type="GO" id="GO:0005886">
    <property type="term" value="C:plasma membrane"/>
    <property type="evidence" value="ECO:0007669"/>
    <property type="project" value="UniProtKB-SubCell"/>
</dbReference>
<feature type="region of interest" description="Disordered" evidence="8">
    <location>
        <begin position="266"/>
        <end position="324"/>
    </location>
</feature>
<evidence type="ECO:0000256" key="6">
    <source>
        <dbReference type="ARBA" id="ARBA00023136"/>
    </source>
</evidence>
<name>A0A8I5NPA7_PAPAN</name>
<dbReference type="GO" id="GO:0006915">
    <property type="term" value="P:apoptotic process"/>
    <property type="evidence" value="ECO:0007669"/>
    <property type="project" value="UniProtKB-KW"/>
</dbReference>
<evidence type="ECO:0000256" key="5">
    <source>
        <dbReference type="ARBA" id="ARBA00022989"/>
    </source>
</evidence>
<reference evidence="11 12" key="1">
    <citation type="submission" date="2012-03" db="EMBL/GenBank/DDBJ databases">
        <title>Whole Genome Assembly of Papio anubis.</title>
        <authorList>
            <person name="Liu Y.L."/>
            <person name="Abraham K.A."/>
            <person name="Akbar H.A."/>
            <person name="Ali S.A."/>
            <person name="Anosike U.A."/>
            <person name="Aqrawi P.A."/>
            <person name="Arias F.A."/>
            <person name="Attaway T.A."/>
            <person name="Awwad R.A."/>
            <person name="Babu C.B."/>
            <person name="Bandaranaike D.B."/>
            <person name="Battles P.B."/>
            <person name="Bell A.B."/>
            <person name="Beltran B.B."/>
            <person name="Berhane-Mersha D.B."/>
            <person name="Bess C.B."/>
            <person name="Bickham C.B."/>
            <person name="Bolden T.B."/>
            <person name="Carter K.C."/>
            <person name="Chau D.C."/>
            <person name="Chavez A.C."/>
            <person name="Clerc-Blankenburg K.C."/>
            <person name="Coyle M.C."/>
            <person name="Dao M.D."/>
            <person name="Davila M.L.D."/>
            <person name="Davy-Carroll L.D."/>
            <person name="Denson S.D."/>
            <person name="Dinh H.D."/>
            <person name="Fernandez S.F."/>
            <person name="Fernando P.F."/>
            <person name="Forbes L.F."/>
            <person name="Francis C.F."/>
            <person name="Francisco L.F."/>
            <person name="Fu Q.F."/>
            <person name="Garcia-Iii R.G."/>
            <person name="Garrett T.G."/>
            <person name="Gross S.G."/>
            <person name="Gubbala S.G."/>
            <person name="Hirani K.H."/>
            <person name="Hogues M.H."/>
            <person name="Hollins B.H."/>
            <person name="Jackson L.J."/>
            <person name="Javaid M.J."/>
            <person name="Jhangiani S.J."/>
            <person name="Johnson A.J."/>
            <person name="Johnson B.J."/>
            <person name="Jones J.J."/>
            <person name="Joshi V.J."/>
            <person name="Kalu J.K."/>
            <person name="Khan N.K."/>
            <person name="Korchina V.K."/>
            <person name="Kovar C.K."/>
            <person name="Lago L.L."/>
            <person name="Lara F.L."/>
            <person name="Le T.-K.L."/>
            <person name="Lee S.L."/>
            <person name="Legall-Iii F.L."/>
            <person name="Lemon S.L."/>
            <person name="Liu J.L."/>
            <person name="Liu Y.-S.L."/>
            <person name="Liyanage D.L."/>
            <person name="Lopez J.L."/>
            <person name="Lorensuhewa L.L."/>
            <person name="Mata R.M."/>
            <person name="Mathew T.M."/>
            <person name="Mercado C.M."/>
            <person name="Mercado I.M."/>
            <person name="Morales K.M."/>
            <person name="Morgan M.M."/>
            <person name="Munidasa M.M."/>
            <person name="Ngo D.N."/>
            <person name="Nguyen L.N."/>
            <person name="Nguyen T.N."/>
            <person name="Nguyen N.N."/>
            <person name="Obregon M.O."/>
            <person name="Okwuonu G.O."/>
            <person name="Ongeri F.O."/>
            <person name="Onwere C.O."/>
            <person name="Osifeso I.O."/>
            <person name="Parra A.P."/>
            <person name="Patil S.P."/>
            <person name="Perez A.P."/>
            <person name="Perez Y.P."/>
            <person name="Pham C.P."/>
            <person name="Pu L.-L.P."/>
            <person name="Puazo M.P."/>
            <person name="Quiroz J.Q."/>
            <person name="Rouhana J.R."/>
            <person name="Ruiz M.R."/>
            <person name="Ruiz S.-J.R."/>
            <person name="Saada N.S."/>
            <person name="Santibanez J.S."/>
            <person name="Scheel M.S."/>
            <person name="Schneider B.S."/>
            <person name="Simmons D.S."/>
            <person name="Sisson I.S."/>
            <person name="Tang L.-Y.T."/>
            <person name="Thornton R.T."/>
            <person name="Tisius J.T."/>
            <person name="Toledanes G.T."/>
            <person name="Trejos Z.T."/>
            <person name="Usmani K.U."/>
            <person name="Varghese R.V."/>
            <person name="Vattathil S.V."/>
            <person name="Vee V.V."/>
            <person name="Walker D.W."/>
            <person name="Weissenberger G.W."/>
            <person name="White C.W."/>
            <person name="Williams A.W."/>
            <person name="Woodworth J.W."/>
            <person name="Wright R.W."/>
            <person name="Zhu Y.Z."/>
            <person name="Han Y.H."/>
            <person name="Newsham I.N."/>
            <person name="Nazareth L.N."/>
            <person name="Worley K.W."/>
            <person name="Muzny D.M."/>
            <person name="Rogers J.R."/>
            <person name="Gibbs R.G."/>
        </authorList>
    </citation>
    <scope>NUCLEOTIDE SEQUENCE [LARGE SCALE GENOMIC DNA]</scope>
</reference>
<dbReference type="CDD" id="cd08311">
    <property type="entry name" value="Death_p75NR"/>
    <property type="match status" value="1"/>
</dbReference>
<reference evidence="11" key="2">
    <citation type="submission" date="2025-08" db="UniProtKB">
        <authorList>
            <consortium name="Ensembl"/>
        </authorList>
    </citation>
    <scope>IDENTIFICATION</scope>
</reference>
<evidence type="ECO:0000256" key="9">
    <source>
        <dbReference type="SAM" id="Phobius"/>
    </source>
</evidence>
<keyword evidence="5 9" id="KW-1133">Transmembrane helix</keyword>
<evidence type="ECO:0000256" key="8">
    <source>
        <dbReference type="SAM" id="MobiDB-lite"/>
    </source>
</evidence>
<evidence type="ECO:0000259" key="10">
    <source>
        <dbReference type="PROSITE" id="PS50017"/>
    </source>
</evidence>
<dbReference type="GO" id="GO:0005035">
    <property type="term" value="F:death receptor activity"/>
    <property type="evidence" value="ECO:0007669"/>
    <property type="project" value="TreeGrafter"/>
</dbReference>
<dbReference type="Gene3D" id="1.10.533.10">
    <property type="entry name" value="Death Domain, Fas"/>
    <property type="match status" value="1"/>
</dbReference>
<keyword evidence="6 9" id="KW-0472">Membrane</keyword>
<evidence type="ECO:0000256" key="4">
    <source>
        <dbReference type="ARBA" id="ARBA00022703"/>
    </source>
</evidence>
<feature type="compositionally biased region" description="Polar residues" evidence="8">
    <location>
        <begin position="266"/>
        <end position="277"/>
    </location>
</feature>
<keyword evidence="7" id="KW-0325">Glycoprotein</keyword>
<feature type="transmembrane region" description="Helical" evidence="9">
    <location>
        <begin position="238"/>
        <end position="258"/>
    </location>
</feature>
<comment type="subcellular location">
    <subcellularLocation>
        <location evidence="1">Cell membrane</location>
        <topology evidence="1">Single-pass membrane protein</topology>
    </subcellularLocation>
</comment>
<sequence length="413" mass="42867">MGKRVNPVAGRSRRGTETAVGTPWSPGPQHPGRTRSSAGRELGTRAGWVRGSKGQGGEKRQRGAGNRTPSLCLRSPPRGSGAGGRGSGGGRAGRGGGGAAALASPSLSRPQSERAEPRPAPAGRGGAGGQRSAAPSVRRADRAGNRALPREADDEGRCHRPRHGRAAPAAVAASGEIPGRWITRSTPPEGSDSTAPSTQEPEAPPEQDLIASTVADVVTTVMGSSQPVVTRGTTDNLIPVYCSILAAVVVGLVAYIAFKRWNSCKQNKQGANSRPVNQTPPPEGEKLHSDSGISVDSQSLHDQQPHTQTASGQALKGDGGLYSSLPPAKREEVEKLLNGSAGDTWRHLAGELGYQPEHIDSFTHEACPVRALLASWATQDSATLDALLAALRRIQRADLVESLCSESTATSPV</sequence>
<evidence type="ECO:0000256" key="7">
    <source>
        <dbReference type="ARBA" id="ARBA00023180"/>
    </source>
</evidence>
<dbReference type="Pfam" id="PF00531">
    <property type="entry name" value="Death"/>
    <property type="match status" value="1"/>
</dbReference>
<dbReference type="SUPFAM" id="SSF47986">
    <property type="entry name" value="DEATH domain"/>
    <property type="match status" value="1"/>
</dbReference>
<dbReference type="GeneTree" id="ENSGT00730000110974"/>
<organism evidence="11 12">
    <name type="scientific">Papio anubis</name>
    <name type="common">Olive baboon</name>
    <dbReference type="NCBI Taxonomy" id="9555"/>
    <lineage>
        <taxon>Eukaryota</taxon>
        <taxon>Metazoa</taxon>
        <taxon>Chordata</taxon>
        <taxon>Craniata</taxon>
        <taxon>Vertebrata</taxon>
        <taxon>Euteleostomi</taxon>
        <taxon>Mammalia</taxon>
        <taxon>Eutheria</taxon>
        <taxon>Euarchontoglires</taxon>
        <taxon>Primates</taxon>
        <taxon>Haplorrhini</taxon>
        <taxon>Catarrhini</taxon>
        <taxon>Cercopithecidae</taxon>
        <taxon>Cercopithecinae</taxon>
        <taxon>Papio</taxon>
    </lineage>
</organism>
<proteinExistence type="predicted"/>
<dbReference type="PANTHER" id="PTHR46605">
    <property type="entry name" value="TUMOR NECROSIS FACTOR RECEPTOR"/>
    <property type="match status" value="1"/>
</dbReference>
<keyword evidence="12" id="KW-1185">Reference proteome</keyword>
<dbReference type="InterPro" id="IPR011029">
    <property type="entry name" value="DEATH-like_dom_sf"/>
</dbReference>
<dbReference type="PROSITE" id="PS50017">
    <property type="entry name" value="DEATH_DOMAIN"/>
    <property type="match status" value="1"/>
</dbReference>
<evidence type="ECO:0000313" key="11">
    <source>
        <dbReference type="Ensembl" id="ENSPANP00000050763.1"/>
    </source>
</evidence>
<dbReference type="GO" id="GO:0015026">
    <property type="term" value="F:coreceptor activity"/>
    <property type="evidence" value="ECO:0007669"/>
    <property type="project" value="TreeGrafter"/>
</dbReference>
<feature type="compositionally biased region" description="Polar residues" evidence="8">
    <location>
        <begin position="183"/>
        <end position="200"/>
    </location>
</feature>
<keyword evidence="2" id="KW-1003">Cell membrane</keyword>
<keyword evidence="3 9" id="KW-0812">Transmembrane</keyword>
<dbReference type="Pfam" id="PF18422">
    <property type="entry name" value="TNFR_16_TM"/>
    <property type="match status" value="1"/>
</dbReference>
<dbReference type="Proteomes" id="UP000028761">
    <property type="component" value="Chromosome 17"/>
</dbReference>
<dbReference type="PANTHER" id="PTHR46605:SF3">
    <property type="entry name" value="TUMOR NECROSIS FACTOR RECEPTOR SUPERFAMILY MEMBER 16"/>
    <property type="match status" value="1"/>
</dbReference>
<keyword evidence="4" id="KW-0053">Apoptosis</keyword>
<dbReference type="SMART" id="SM00005">
    <property type="entry name" value="DEATH"/>
    <property type="match status" value="1"/>
</dbReference>
<feature type="compositionally biased region" description="Gly residues" evidence="8">
    <location>
        <begin position="80"/>
        <end position="99"/>
    </location>
</feature>
<protein>
    <submittedName>
        <fullName evidence="11">Nerve growth factor receptor</fullName>
    </submittedName>
</protein>
<dbReference type="AlphaFoldDB" id="A0A8I5NPA7"/>
<dbReference type="GO" id="GO:0048406">
    <property type="term" value="F:nerve growth factor binding"/>
    <property type="evidence" value="ECO:0007669"/>
    <property type="project" value="TreeGrafter"/>
</dbReference>
<dbReference type="InterPro" id="IPR000488">
    <property type="entry name" value="Death_dom"/>
</dbReference>
<evidence type="ECO:0000256" key="3">
    <source>
        <dbReference type="ARBA" id="ARBA00022692"/>
    </source>
</evidence>
<dbReference type="InterPro" id="IPR052302">
    <property type="entry name" value="Neurotrophin_rcpt-DD"/>
</dbReference>
<evidence type="ECO:0000256" key="2">
    <source>
        <dbReference type="ARBA" id="ARBA00022475"/>
    </source>
</evidence>
<feature type="compositionally biased region" description="Polar residues" evidence="8">
    <location>
        <begin position="291"/>
        <end position="312"/>
    </location>
</feature>
<dbReference type="Gene3D" id="6.10.250.1780">
    <property type="match status" value="1"/>
</dbReference>
<gene>
    <name evidence="11" type="primary">NGFR</name>
</gene>
<feature type="compositionally biased region" description="Basic and acidic residues" evidence="8">
    <location>
        <begin position="138"/>
        <end position="158"/>
    </location>
</feature>